<protein>
    <recommendedName>
        <fullName evidence="2">HTH araC/xylS-type domain-containing protein</fullName>
    </recommendedName>
</protein>
<dbReference type="EMBL" id="BMLV01000013">
    <property type="protein sequence ID" value="GGP06764.1"/>
    <property type="molecule type" value="Genomic_DNA"/>
</dbReference>
<dbReference type="InterPro" id="IPR018060">
    <property type="entry name" value="HTH_AraC"/>
</dbReference>
<keyword evidence="1" id="KW-0812">Transmembrane</keyword>
<proteinExistence type="predicted"/>
<dbReference type="SMART" id="SM00342">
    <property type="entry name" value="HTH_ARAC"/>
    <property type="match status" value="1"/>
</dbReference>
<dbReference type="RefSeq" id="WP_188618761.1">
    <property type="nucleotide sequence ID" value="NZ_BMLV01000013.1"/>
</dbReference>
<evidence type="ECO:0000313" key="4">
    <source>
        <dbReference type="Proteomes" id="UP000620064"/>
    </source>
</evidence>
<keyword evidence="4" id="KW-1185">Reference proteome</keyword>
<dbReference type="Proteomes" id="UP000620064">
    <property type="component" value="Unassembled WGS sequence"/>
</dbReference>
<gene>
    <name evidence="3" type="ORF">GCM10010992_27860</name>
</gene>
<evidence type="ECO:0000313" key="3">
    <source>
        <dbReference type="EMBL" id="GGP06764.1"/>
    </source>
</evidence>
<reference evidence="4" key="1">
    <citation type="journal article" date="2019" name="Int. J. Syst. Evol. Microbiol.">
        <title>The Global Catalogue of Microorganisms (GCM) 10K type strain sequencing project: providing services to taxonomists for standard genome sequencing and annotation.</title>
        <authorList>
            <consortium name="The Broad Institute Genomics Platform"/>
            <consortium name="The Broad Institute Genome Sequencing Center for Infectious Disease"/>
            <person name="Wu L."/>
            <person name="Ma J."/>
        </authorList>
    </citation>
    <scope>NUCLEOTIDE SEQUENCE [LARGE SCALE GENOMIC DNA]</scope>
    <source>
        <strain evidence="4">CGMCC 1.7656</strain>
    </source>
</reference>
<organism evidence="3 4">
    <name type="scientific">Cloacibacterium rupense</name>
    <dbReference type="NCBI Taxonomy" id="517423"/>
    <lineage>
        <taxon>Bacteria</taxon>
        <taxon>Pseudomonadati</taxon>
        <taxon>Bacteroidota</taxon>
        <taxon>Flavobacteriia</taxon>
        <taxon>Flavobacteriales</taxon>
        <taxon>Weeksellaceae</taxon>
    </lineage>
</organism>
<feature type="transmembrane region" description="Helical" evidence="1">
    <location>
        <begin position="352"/>
        <end position="372"/>
    </location>
</feature>
<dbReference type="Gene3D" id="1.25.40.10">
    <property type="entry name" value="Tetratricopeptide repeat domain"/>
    <property type="match status" value="1"/>
</dbReference>
<evidence type="ECO:0000259" key="2">
    <source>
        <dbReference type="PROSITE" id="PS01124"/>
    </source>
</evidence>
<feature type="domain" description="HTH araC/xylS-type" evidence="2">
    <location>
        <begin position="430"/>
        <end position="538"/>
    </location>
</feature>
<keyword evidence="1" id="KW-0472">Membrane</keyword>
<keyword evidence="1" id="KW-1133">Transmembrane helix</keyword>
<comment type="caution">
    <text evidence="3">The sequence shown here is derived from an EMBL/GenBank/DDBJ whole genome shotgun (WGS) entry which is preliminary data.</text>
</comment>
<evidence type="ECO:0000256" key="1">
    <source>
        <dbReference type="SAM" id="Phobius"/>
    </source>
</evidence>
<dbReference type="PROSITE" id="PS01124">
    <property type="entry name" value="HTH_ARAC_FAMILY_2"/>
    <property type="match status" value="1"/>
</dbReference>
<name>A0ABQ2NNS2_9FLAO</name>
<sequence>MSLDEIDNSFENIHENITGEKVGEIYIRRAKKEKNIEALFRAYKLISFYTTNPKNLRYVDSAIITAKRINKPIYLANAYLARSTIKDINSSGTDGIKDLFIAHNYSKKTDDEYLKNRILYNLSLYYIYLGNYIEAKSYLISANNYFRKEFNRKETGKDNVLMYFYTIISLINCNNKLGKISESLPLYKEAYQKINLDKKHEVYRAYFLSSEGADAYYNKNYLLAINKLNEAIKQYNDNFTHYTEIYYLGLSYWKLNQKDQGVDYFHKLDKEYYKDKNQDPQFRPAYEHLIQYYKEKGNTDKQLEYINKLLFLDHSYEKNYKYLFNKINKEYTSELLIQEKNEIENSLKFHQLLIIFIIILSFSVGSFIFYRYSKVKKAYKQRFREILAEKNKFSINEQNSDSSKKTVDRLENHKTLLISKIPGLSPATIDYVLNKLDTFENENQFLNPKITLKSLCEEFNTNSGYLSRIINVYKQKNFTQYINDLRLDYIIEKMKTNKKYLSIEIKELASEAGFGNAESFSDNFQRKFKMKPSIFIKMMKENLDSNP</sequence>
<dbReference type="SUPFAM" id="SSF48452">
    <property type="entry name" value="TPR-like"/>
    <property type="match status" value="1"/>
</dbReference>
<accession>A0ABQ2NNS2</accession>
<dbReference type="InterPro" id="IPR011990">
    <property type="entry name" value="TPR-like_helical_dom_sf"/>
</dbReference>
<dbReference type="Pfam" id="PF12833">
    <property type="entry name" value="HTH_18"/>
    <property type="match status" value="1"/>
</dbReference>
<dbReference type="Gene3D" id="1.10.10.60">
    <property type="entry name" value="Homeodomain-like"/>
    <property type="match status" value="2"/>
</dbReference>